<dbReference type="Pfam" id="PF01609">
    <property type="entry name" value="DDE_Tnp_1"/>
    <property type="match status" value="1"/>
</dbReference>
<evidence type="ECO:0000313" key="2">
    <source>
        <dbReference type="EMBL" id="EYB08155.1"/>
    </source>
</evidence>
<dbReference type="AlphaFoldDB" id="A0AB73AG82"/>
<proteinExistence type="predicted"/>
<organism evidence="2 3">
    <name type="scientific">Bacteroides fragilis str. 3783N1-6</name>
    <dbReference type="NCBI Taxonomy" id="1339310"/>
    <lineage>
        <taxon>Bacteria</taxon>
        <taxon>Pseudomonadati</taxon>
        <taxon>Bacteroidota</taxon>
        <taxon>Bacteroidia</taxon>
        <taxon>Bacteroidales</taxon>
        <taxon>Bacteroidaceae</taxon>
        <taxon>Bacteroides</taxon>
    </lineage>
</organism>
<protein>
    <submittedName>
        <fullName evidence="2">IS5 family transposase</fullName>
    </submittedName>
</protein>
<evidence type="ECO:0000259" key="1">
    <source>
        <dbReference type="Pfam" id="PF01609"/>
    </source>
</evidence>
<feature type="domain" description="Transposase IS4-like" evidence="1">
    <location>
        <begin position="2"/>
        <end position="61"/>
    </location>
</feature>
<dbReference type="EMBL" id="JGEU01000044">
    <property type="protein sequence ID" value="EYB08155.1"/>
    <property type="molecule type" value="Genomic_DNA"/>
</dbReference>
<evidence type="ECO:0000313" key="3">
    <source>
        <dbReference type="Proteomes" id="UP000021175"/>
    </source>
</evidence>
<reference evidence="2 3" key="1">
    <citation type="submission" date="2014-02" db="EMBL/GenBank/DDBJ databases">
        <authorList>
            <person name="Sears C."/>
            <person name="Carroll K."/>
            <person name="Sack B.R."/>
            <person name="Qadri F."/>
            <person name="Myers L.L."/>
            <person name="Chung G.-T."/>
            <person name="Escheverria P."/>
            <person name="Fraser C.M."/>
            <person name="Sadzewicz L."/>
            <person name="Shefchek K.A."/>
            <person name="Tallon L."/>
            <person name="Das S.P."/>
            <person name="Daugherty S."/>
            <person name="Mongodin E.F."/>
        </authorList>
    </citation>
    <scope>NUCLEOTIDE SEQUENCE [LARGE SCALE GENOMIC DNA]</scope>
    <source>
        <strain evidence="2 3">3783N1-6</strain>
    </source>
</reference>
<sequence length="63" mass="6916">MSLGIMDSQRVCLGNHRSLNGGIDGNKKVKGVKCHVVVDKNGFLLAVMVTIACVHNSKLFIYW</sequence>
<dbReference type="GO" id="GO:0003677">
    <property type="term" value="F:DNA binding"/>
    <property type="evidence" value="ECO:0007669"/>
    <property type="project" value="InterPro"/>
</dbReference>
<dbReference type="Proteomes" id="UP000021175">
    <property type="component" value="Unassembled WGS sequence"/>
</dbReference>
<comment type="caution">
    <text evidence="2">The sequence shown here is derived from an EMBL/GenBank/DDBJ whole genome shotgun (WGS) entry which is preliminary data.</text>
</comment>
<dbReference type="InterPro" id="IPR002559">
    <property type="entry name" value="Transposase_11"/>
</dbReference>
<name>A0AB73AG82_BACFG</name>
<dbReference type="GO" id="GO:0004803">
    <property type="term" value="F:transposase activity"/>
    <property type="evidence" value="ECO:0007669"/>
    <property type="project" value="InterPro"/>
</dbReference>
<accession>A0AB73AG82</accession>
<dbReference type="GO" id="GO:0006313">
    <property type="term" value="P:DNA transposition"/>
    <property type="evidence" value="ECO:0007669"/>
    <property type="project" value="InterPro"/>
</dbReference>
<gene>
    <name evidence="2" type="ORF">M119_3892</name>
</gene>